<dbReference type="GO" id="GO:0005125">
    <property type="term" value="F:cytokine activity"/>
    <property type="evidence" value="ECO:0007669"/>
    <property type="project" value="InterPro"/>
</dbReference>
<accession>A0AA35KEH8</accession>
<dbReference type="InterPro" id="IPR019767">
    <property type="entry name" value="EPO/TPO_CS"/>
</dbReference>
<dbReference type="GO" id="GO:1902035">
    <property type="term" value="P:positive regulation of hematopoietic stem cell proliferation"/>
    <property type="evidence" value="ECO:0007669"/>
    <property type="project" value="TreeGrafter"/>
</dbReference>
<dbReference type="PROSITE" id="PS00817">
    <property type="entry name" value="EPO_TPO"/>
    <property type="match status" value="1"/>
</dbReference>
<dbReference type="InterPro" id="IPR001323">
    <property type="entry name" value="EPO_TPO"/>
</dbReference>
<keyword evidence="6" id="KW-1015">Disulfide bond</keyword>
<dbReference type="GO" id="GO:0008283">
    <property type="term" value="P:cell population proliferation"/>
    <property type="evidence" value="ECO:0007669"/>
    <property type="project" value="InterPro"/>
</dbReference>
<keyword evidence="4" id="KW-0372">Hormone</keyword>
<evidence type="ECO:0000256" key="9">
    <source>
        <dbReference type="SAM" id="SignalP"/>
    </source>
</evidence>
<dbReference type="InterPro" id="IPR009079">
    <property type="entry name" value="4_helix_cytokine-like_core"/>
</dbReference>
<dbReference type="SUPFAM" id="SSF47266">
    <property type="entry name" value="4-helical cytokines"/>
    <property type="match status" value="1"/>
</dbReference>
<dbReference type="AlphaFoldDB" id="A0AA35KEH8"/>
<dbReference type="InterPro" id="IPR003978">
    <property type="entry name" value="Thrombopoietin"/>
</dbReference>
<protein>
    <submittedName>
        <fullName evidence="10">Thrombopoietin isoform X1</fullName>
    </submittedName>
</protein>
<evidence type="ECO:0000256" key="4">
    <source>
        <dbReference type="ARBA" id="ARBA00022702"/>
    </source>
</evidence>
<dbReference type="PANTHER" id="PTHR10560:SF0">
    <property type="entry name" value="THROMBOPOIETIN"/>
    <property type="match status" value="1"/>
</dbReference>
<evidence type="ECO:0000256" key="1">
    <source>
        <dbReference type="ARBA" id="ARBA00004613"/>
    </source>
</evidence>
<dbReference type="GO" id="GO:0038163">
    <property type="term" value="P:thrombopoietin-mediated signaling pathway"/>
    <property type="evidence" value="ECO:0007669"/>
    <property type="project" value="TreeGrafter"/>
</dbReference>
<organism evidence="10 11">
    <name type="scientific">Podarcis lilfordi</name>
    <name type="common">Lilford's wall lizard</name>
    <dbReference type="NCBI Taxonomy" id="74358"/>
    <lineage>
        <taxon>Eukaryota</taxon>
        <taxon>Metazoa</taxon>
        <taxon>Chordata</taxon>
        <taxon>Craniata</taxon>
        <taxon>Vertebrata</taxon>
        <taxon>Euteleostomi</taxon>
        <taxon>Lepidosauria</taxon>
        <taxon>Squamata</taxon>
        <taxon>Bifurcata</taxon>
        <taxon>Unidentata</taxon>
        <taxon>Episquamata</taxon>
        <taxon>Laterata</taxon>
        <taxon>Lacertibaenia</taxon>
        <taxon>Lacertidae</taxon>
        <taxon>Podarcis</taxon>
    </lineage>
</organism>
<dbReference type="GO" id="GO:0005179">
    <property type="term" value="F:hormone activity"/>
    <property type="evidence" value="ECO:0007669"/>
    <property type="project" value="UniProtKB-KW"/>
</dbReference>
<comment type="subcellular location">
    <subcellularLocation>
        <location evidence="1">Secreted</location>
    </subcellularLocation>
</comment>
<dbReference type="Pfam" id="PF00758">
    <property type="entry name" value="EPO_TPO"/>
    <property type="match status" value="1"/>
</dbReference>
<name>A0AA35KEH8_9SAUR</name>
<evidence type="ECO:0000313" key="10">
    <source>
        <dbReference type="EMBL" id="CAI5775984.1"/>
    </source>
</evidence>
<evidence type="ECO:0000256" key="6">
    <source>
        <dbReference type="ARBA" id="ARBA00023157"/>
    </source>
</evidence>
<reference evidence="10" key="1">
    <citation type="submission" date="2022-12" db="EMBL/GenBank/DDBJ databases">
        <authorList>
            <person name="Alioto T."/>
            <person name="Alioto T."/>
            <person name="Gomez Garrido J."/>
        </authorList>
    </citation>
    <scope>NUCLEOTIDE SEQUENCE</scope>
</reference>
<dbReference type="GO" id="GO:0005576">
    <property type="term" value="C:extracellular region"/>
    <property type="evidence" value="ECO:0007669"/>
    <property type="project" value="UniProtKB-SubCell"/>
</dbReference>
<dbReference type="Gene3D" id="1.20.1250.10">
    <property type="match status" value="1"/>
</dbReference>
<keyword evidence="11" id="KW-1185">Reference proteome</keyword>
<dbReference type="Proteomes" id="UP001178461">
    <property type="component" value="Chromosome 5"/>
</dbReference>
<evidence type="ECO:0000313" key="11">
    <source>
        <dbReference type="Proteomes" id="UP001178461"/>
    </source>
</evidence>
<comment type="similarity">
    <text evidence="2">Belongs to the EPO/TPO family.</text>
</comment>
<feature type="compositionally biased region" description="Low complexity" evidence="8">
    <location>
        <begin position="187"/>
        <end position="199"/>
    </location>
</feature>
<proteinExistence type="inferred from homology"/>
<feature type="signal peptide" evidence="9">
    <location>
        <begin position="1"/>
        <end position="23"/>
    </location>
</feature>
<gene>
    <name evidence="10" type="ORF">PODLI_1B011359</name>
</gene>
<keyword evidence="5 9" id="KW-0732">Signal</keyword>
<sequence length="205" mass="23382">MELNRLLLLLLTVFLLCLDLFEMSPTRLVCDRRLIQKYITEAMDLEDKVSQCEELPFLQQPVQLPLVGFSLREWMAKTNQDKGRETLRDLANLVDGTAAAHNQLSRGCASPLLQQLYEKASSFLLQLRNFGWQEQNPTAQPESSSQLIPERNLRTIFGTYKQLLRGKLHFLFHDLRKDSCSAEDQQRAASPAALQPPSLTTSRGH</sequence>
<keyword evidence="3" id="KW-0964">Secreted</keyword>
<keyword evidence="7" id="KW-0325">Glycoprotein</keyword>
<feature type="region of interest" description="Disordered" evidence="8">
    <location>
        <begin position="182"/>
        <end position="205"/>
    </location>
</feature>
<evidence type="ECO:0000256" key="3">
    <source>
        <dbReference type="ARBA" id="ARBA00022525"/>
    </source>
</evidence>
<evidence type="ECO:0000256" key="8">
    <source>
        <dbReference type="SAM" id="MobiDB-lite"/>
    </source>
</evidence>
<dbReference type="EMBL" id="OX395130">
    <property type="protein sequence ID" value="CAI5775984.1"/>
    <property type="molecule type" value="Genomic_DNA"/>
</dbReference>
<dbReference type="GO" id="GO:0070374">
    <property type="term" value="P:positive regulation of ERK1 and ERK2 cascade"/>
    <property type="evidence" value="ECO:0007669"/>
    <property type="project" value="TreeGrafter"/>
</dbReference>
<dbReference type="PANTHER" id="PTHR10560">
    <property type="entry name" value="THROMBOPOIETIN"/>
    <property type="match status" value="1"/>
</dbReference>
<evidence type="ECO:0000256" key="5">
    <source>
        <dbReference type="ARBA" id="ARBA00022729"/>
    </source>
</evidence>
<dbReference type="PRINTS" id="PR01485">
    <property type="entry name" value="THROMBOPTN"/>
</dbReference>
<feature type="chain" id="PRO_5041351600" evidence="9">
    <location>
        <begin position="24"/>
        <end position="205"/>
    </location>
</feature>
<evidence type="ECO:0000256" key="2">
    <source>
        <dbReference type="ARBA" id="ARBA00005782"/>
    </source>
</evidence>
<evidence type="ECO:0000256" key="7">
    <source>
        <dbReference type="ARBA" id="ARBA00023180"/>
    </source>
</evidence>